<feature type="domain" description="RanBD1" evidence="2">
    <location>
        <begin position="788"/>
        <end position="919"/>
    </location>
</feature>
<proteinExistence type="predicted"/>
<feature type="region of interest" description="Disordered" evidence="1">
    <location>
        <begin position="312"/>
        <end position="331"/>
    </location>
</feature>
<dbReference type="InterPro" id="IPR000156">
    <property type="entry name" value="Ran_bind_dom"/>
</dbReference>
<dbReference type="GO" id="GO:0005737">
    <property type="term" value="C:cytoplasm"/>
    <property type="evidence" value="ECO:0007669"/>
    <property type="project" value="TreeGrafter"/>
</dbReference>
<dbReference type="CDD" id="cd13179">
    <property type="entry name" value="RanBD_RanBP1"/>
    <property type="match status" value="1"/>
</dbReference>
<feature type="compositionally biased region" description="Basic and acidic residues" evidence="1">
    <location>
        <begin position="312"/>
        <end position="321"/>
    </location>
</feature>
<dbReference type="InterPro" id="IPR011993">
    <property type="entry name" value="PH-like_dom_sf"/>
</dbReference>
<dbReference type="AlphaFoldDB" id="A0A0D8XFP9"/>
<name>A0A0D8XFP9_DICVI</name>
<reference evidence="4" key="2">
    <citation type="journal article" date="2016" name="Sci. Rep.">
        <title>Dictyocaulus viviparus genome, variome and transcriptome elucidate lungworm biology and support future intervention.</title>
        <authorList>
            <person name="McNulty S.N."/>
            <person name="Strube C."/>
            <person name="Rosa B.A."/>
            <person name="Martin J.C."/>
            <person name="Tyagi R."/>
            <person name="Choi Y.J."/>
            <person name="Wang Q."/>
            <person name="Hallsworth Pepin K."/>
            <person name="Zhang X."/>
            <person name="Ozersky P."/>
            <person name="Wilson R.K."/>
            <person name="Sternberg P.W."/>
            <person name="Gasser R.B."/>
            <person name="Mitreva M."/>
        </authorList>
    </citation>
    <scope>NUCLEOTIDE SEQUENCE [LARGE SCALE GENOMIC DNA]</scope>
    <source>
        <strain evidence="4">HannoverDv2000</strain>
    </source>
</reference>
<evidence type="ECO:0000313" key="4">
    <source>
        <dbReference type="Proteomes" id="UP000053766"/>
    </source>
</evidence>
<accession>A0A0D8XFP9</accession>
<dbReference type="EMBL" id="KN716650">
    <property type="protein sequence ID" value="KJH42569.1"/>
    <property type="molecule type" value="Genomic_DNA"/>
</dbReference>
<dbReference type="PANTHER" id="PTHR23138">
    <property type="entry name" value="RAN BINDING PROTEIN"/>
    <property type="match status" value="1"/>
</dbReference>
<dbReference type="PROSITE" id="PS50196">
    <property type="entry name" value="RANBD1"/>
    <property type="match status" value="2"/>
</dbReference>
<feature type="compositionally biased region" description="Basic and acidic residues" evidence="1">
    <location>
        <begin position="682"/>
        <end position="704"/>
    </location>
</feature>
<feature type="domain" description="RanBD1" evidence="2">
    <location>
        <begin position="340"/>
        <end position="476"/>
    </location>
</feature>
<dbReference type="SUPFAM" id="SSF50729">
    <property type="entry name" value="PH domain-like"/>
    <property type="match status" value="2"/>
</dbReference>
<dbReference type="GO" id="GO:0005643">
    <property type="term" value="C:nuclear pore"/>
    <property type="evidence" value="ECO:0007669"/>
    <property type="project" value="TreeGrafter"/>
</dbReference>
<sequence>MARIVANVVDMQQQLVSQYQTVVTALEALKVEVHNSNRSIRDDLKRTDDRAQKQVDDLRTTHANEVERLMDLIKTLLTRDGKSSSEPPRVASSQMAYTNAGPPNVFFGAPGNPLNDFAAQAQAHYAACYLQQLQDQQRARSGCLAGGGIFGNQQGLMGNVALSGTFPQSQQNPPTYACAPKLSNDTSVVPPAPVAVSTLSSNNPLSSCADPHVANSTFVSTTNHPPTSFIATPASAITPMSLPVSTQPKIEIGKVNYTGKSDIVSSKPPFTFATPKSETPNSTPVSLESTKPASIFSEIKSTHNIFNKTPEMKSINKHESGDGPEDGEHDNLEEFEPQIDFKPVCPLPELVKIVTGEENEKVLFEENCKLYRYADDTNEWKERGTGIMKVLEDVTNRKCRIVMRRAQVHKVCANHQLLPGMTIQAMPRQEKAMMWYCEDFSEEQKSHEKLSARFASVEVANKFKEIFENAVKIAEDSNGKTFDKALVESVELSNKDGMSKEKKNDFKGFEGKSEVIVASDNEKCSAREQKGYGEQFKLQPGQWECPGCYARNTSEKCPCCGASKNAGKTGVSATKSVLPASTIPLGVVATESNTPKFTFGLSAAAAAKDSPATSASAVTNSPLFGASLMSTSTPSNTLSFSSKHSVFGGATGKPTTAGSLNSSSNTGGSVFGGCRLFGTSKTNDDKKDTEKKEKSTPEQAKSEQKIFGSGFGGGNISFTSSVKSASGSIFDSAHTQKAQAEFAAQAKSKLTITDKKEKINASSTQNKGDGGEQEAERGADEDYEPDVDFAPVIPLPDLVEVVTGEEGEQVVFTARAKLFRFIKETKENKERGVGELKILRNPKNNAYRVVMRRDQVHKVCANFAISPSIELNEKKGAQHAYNWICRDYSESREGTDEIFTVKFKTAEIAKEFHDKFVEAAAAHVVVSK</sequence>
<dbReference type="PANTHER" id="PTHR23138:SF179">
    <property type="entry name" value="NUCLEAR PORE COMPLEX PROTEIN"/>
    <property type="match status" value="1"/>
</dbReference>
<feature type="compositionally biased region" description="Acidic residues" evidence="1">
    <location>
        <begin position="322"/>
        <end position="331"/>
    </location>
</feature>
<gene>
    <name evidence="3" type="ORF">DICVIV_11441</name>
</gene>
<feature type="region of interest" description="Disordered" evidence="1">
    <location>
        <begin position="755"/>
        <end position="786"/>
    </location>
</feature>
<dbReference type="STRING" id="29172.A0A0D8XFP9"/>
<dbReference type="OrthoDB" id="2357150at2759"/>
<dbReference type="GO" id="GO:0006913">
    <property type="term" value="P:nucleocytoplasmic transport"/>
    <property type="evidence" value="ECO:0007669"/>
    <property type="project" value="InterPro"/>
</dbReference>
<dbReference type="Proteomes" id="UP000053766">
    <property type="component" value="Unassembled WGS sequence"/>
</dbReference>
<organism evidence="3 4">
    <name type="scientific">Dictyocaulus viviparus</name>
    <name type="common">Bovine lungworm</name>
    <dbReference type="NCBI Taxonomy" id="29172"/>
    <lineage>
        <taxon>Eukaryota</taxon>
        <taxon>Metazoa</taxon>
        <taxon>Ecdysozoa</taxon>
        <taxon>Nematoda</taxon>
        <taxon>Chromadorea</taxon>
        <taxon>Rhabditida</taxon>
        <taxon>Rhabditina</taxon>
        <taxon>Rhabditomorpha</taxon>
        <taxon>Strongyloidea</taxon>
        <taxon>Metastrongylidae</taxon>
        <taxon>Dictyocaulus</taxon>
    </lineage>
</organism>
<keyword evidence="4" id="KW-1185">Reference proteome</keyword>
<dbReference type="FunFam" id="2.30.29.30:FF:000018">
    <property type="entry name" value="E3 SUMO-protein ligase RanBP2"/>
    <property type="match status" value="2"/>
</dbReference>
<dbReference type="GO" id="GO:0005096">
    <property type="term" value="F:GTPase activator activity"/>
    <property type="evidence" value="ECO:0007669"/>
    <property type="project" value="TreeGrafter"/>
</dbReference>
<dbReference type="Pfam" id="PF00638">
    <property type="entry name" value="Ran_BP1"/>
    <property type="match status" value="2"/>
</dbReference>
<dbReference type="CDD" id="cd00835">
    <property type="entry name" value="RanBD_family"/>
    <property type="match status" value="1"/>
</dbReference>
<dbReference type="InterPro" id="IPR045256">
    <property type="entry name" value="RanBP1_RanBD"/>
</dbReference>
<feature type="region of interest" description="Disordered" evidence="1">
    <location>
        <begin position="681"/>
        <end position="708"/>
    </location>
</feature>
<protein>
    <submittedName>
        <fullName evidence="3">RanBP1 domain protein</fullName>
    </submittedName>
</protein>
<evidence type="ECO:0000259" key="2">
    <source>
        <dbReference type="PROSITE" id="PS50196"/>
    </source>
</evidence>
<dbReference type="InterPro" id="IPR045255">
    <property type="entry name" value="RanBP1-like"/>
</dbReference>
<reference evidence="3 4" key="1">
    <citation type="submission" date="2013-11" db="EMBL/GenBank/DDBJ databases">
        <title>Draft genome of the bovine lungworm Dictyocaulus viviparus.</title>
        <authorList>
            <person name="Mitreva M."/>
        </authorList>
    </citation>
    <scope>NUCLEOTIDE SEQUENCE [LARGE SCALE GENOMIC DNA]</scope>
    <source>
        <strain evidence="3 4">HannoverDv2000</strain>
    </source>
</reference>
<dbReference type="SMART" id="SM00160">
    <property type="entry name" value="RanBD"/>
    <property type="match status" value="2"/>
</dbReference>
<evidence type="ECO:0000313" key="3">
    <source>
        <dbReference type="EMBL" id="KJH42569.1"/>
    </source>
</evidence>
<dbReference type="Gene3D" id="2.30.29.30">
    <property type="entry name" value="Pleckstrin-homology domain (PH domain)/Phosphotyrosine-binding domain (PTB)"/>
    <property type="match status" value="2"/>
</dbReference>
<evidence type="ECO:0000256" key="1">
    <source>
        <dbReference type="SAM" id="MobiDB-lite"/>
    </source>
</evidence>